<evidence type="ECO:0000313" key="2">
    <source>
        <dbReference type="Proteomes" id="UP000609802"/>
    </source>
</evidence>
<protein>
    <submittedName>
        <fullName evidence="1">Uncharacterized protein</fullName>
    </submittedName>
</protein>
<name>A0ABQ3J1P5_9RHOB</name>
<dbReference type="RefSeq" id="WP_191286688.1">
    <property type="nucleotide sequence ID" value="NZ_BNCH01000005.1"/>
</dbReference>
<reference evidence="2" key="1">
    <citation type="journal article" date="2019" name="Int. J. Syst. Evol. Microbiol.">
        <title>The Global Catalogue of Microorganisms (GCM) 10K type strain sequencing project: providing services to taxonomists for standard genome sequencing and annotation.</title>
        <authorList>
            <consortium name="The Broad Institute Genomics Platform"/>
            <consortium name="The Broad Institute Genome Sequencing Center for Infectious Disease"/>
            <person name="Wu L."/>
            <person name="Ma J."/>
        </authorList>
    </citation>
    <scope>NUCLEOTIDE SEQUENCE [LARGE SCALE GENOMIC DNA]</scope>
    <source>
        <strain evidence="2">KCTC 42443</strain>
    </source>
</reference>
<organism evidence="1 2">
    <name type="scientific">Aliiroseovarius zhejiangensis</name>
    <dbReference type="NCBI Taxonomy" id="1632025"/>
    <lineage>
        <taxon>Bacteria</taxon>
        <taxon>Pseudomonadati</taxon>
        <taxon>Pseudomonadota</taxon>
        <taxon>Alphaproteobacteria</taxon>
        <taxon>Rhodobacterales</taxon>
        <taxon>Paracoccaceae</taxon>
        <taxon>Aliiroseovarius</taxon>
    </lineage>
</organism>
<dbReference type="EMBL" id="BNCH01000005">
    <property type="protein sequence ID" value="GHF01490.1"/>
    <property type="molecule type" value="Genomic_DNA"/>
</dbReference>
<gene>
    <name evidence="1" type="ORF">GCM10016455_23060</name>
</gene>
<dbReference type="Proteomes" id="UP000609802">
    <property type="component" value="Unassembled WGS sequence"/>
</dbReference>
<comment type="caution">
    <text evidence="1">The sequence shown here is derived from an EMBL/GenBank/DDBJ whole genome shotgun (WGS) entry which is preliminary data.</text>
</comment>
<proteinExistence type="predicted"/>
<evidence type="ECO:0000313" key="1">
    <source>
        <dbReference type="EMBL" id="GHF01490.1"/>
    </source>
</evidence>
<keyword evidence="2" id="KW-1185">Reference proteome</keyword>
<sequence>MTTTAEKVQNMTAWLDFLRENPELDPDTVMELRVPTSVHVEIMRKATELGVTNLDVVLFALADYGIAREYVA</sequence>
<accession>A0ABQ3J1P5</accession>